<dbReference type="EMBL" id="AE017282">
    <property type="protein sequence ID" value="AAU92244.1"/>
    <property type="molecule type" value="Genomic_DNA"/>
</dbReference>
<evidence type="ECO:0000313" key="2">
    <source>
        <dbReference type="EMBL" id="AAU92244.1"/>
    </source>
</evidence>
<dbReference type="STRING" id="243233.MCA1524"/>
<gene>
    <name evidence="2" type="ordered locus">MCA1524</name>
</gene>
<dbReference type="AlphaFoldDB" id="Q608G7"/>
<name>Q608G7_METCA</name>
<feature type="transmembrane region" description="Helical" evidence="1">
    <location>
        <begin position="83"/>
        <end position="107"/>
    </location>
</feature>
<feature type="transmembrane region" description="Helical" evidence="1">
    <location>
        <begin position="45"/>
        <end position="71"/>
    </location>
</feature>
<proteinExistence type="predicted"/>
<evidence type="ECO:0000256" key="1">
    <source>
        <dbReference type="SAM" id="Phobius"/>
    </source>
</evidence>
<keyword evidence="1" id="KW-1133">Transmembrane helix</keyword>
<accession>Q608G7</accession>
<sequence>MPHILRLCPAPGVPPSRSAPGDRTEIQTSIRKIPGRAKHMKINLILAYVFKFVTFVFFSFIILVYAGLLILLPLDIMFQVIRIFAGIGFPTVIAALVGMGALGYVGYKVYLAPALYKLVFDVGYQLIEFTRLQLRRFDDLIAAEQGGKG</sequence>
<keyword evidence="1" id="KW-0812">Transmembrane</keyword>
<keyword evidence="1" id="KW-0472">Membrane</keyword>
<evidence type="ECO:0000313" key="3">
    <source>
        <dbReference type="Proteomes" id="UP000006821"/>
    </source>
</evidence>
<organism evidence="2 3">
    <name type="scientific">Methylococcus capsulatus (strain ATCC 33009 / NCIMB 11132 / Bath)</name>
    <dbReference type="NCBI Taxonomy" id="243233"/>
    <lineage>
        <taxon>Bacteria</taxon>
        <taxon>Pseudomonadati</taxon>
        <taxon>Pseudomonadota</taxon>
        <taxon>Gammaproteobacteria</taxon>
        <taxon>Methylococcales</taxon>
        <taxon>Methylococcaceae</taxon>
        <taxon>Methylococcus</taxon>
    </lineage>
</organism>
<protein>
    <submittedName>
        <fullName evidence="2">Uncharacterized protein</fullName>
    </submittedName>
</protein>
<reference evidence="2 3" key="1">
    <citation type="journal article" date="2004" name="PLoS Biol.">
        <title>Genomic insights into methanotrophy: the complete genome sequence of Methylococcus capsulatus (Bath).</title>
        <authorList>
            <person name="Ward N.L."/>
            <person name="Larsen O."/>
            <person name="Sakwa J."/>
            <person name="Bruseth L."/>
            <person name="Khouri H.M."/>
            <person name="Durkin A.S."/>
            <person name="Dimitrov G."/>
            <person name="Jiang L."/>
            <person name="Scanlan D."/>
            <person name="Kang K.H."/>
            <person name="Lewis M.R."/>
            <person name="Nelson K.E."/>
            <person name="Methe B.A."/>
            <person name="Wu M."/>
            <person name="Heidelberg J.F."/>
            <person name="Paulsen I.T."/>
            <person name="Fouts D.E."/>
            <person name="Ravel J."/>
            <person name="Tettelin H."/>
            <person name="Ren Q."/>
            <person name="Read T.D."/>
            <person name="DeBoy R.T."/>
            <person name="Seshadri R."/>
            <person name="Salzberg S.L."/>
            <person name="Jensen H.B."/>
            <person name="Birkeland N.K."/>
            <person name="Nelson W.C."/>
            <person name="Dodson R.J."/>
            <person name="Grindhaug S.H."/>
            <person name="Holt I.E."/>
            <person name="Eidhammer I."/>
            <person name="Jonasen I."/>
            <person name="Vanaken S."/>
            <person name="Utterback T.R."/>
            <person name="Feldblyum T.V."/>
            <person name="Fraser C.M."/>
            <person name="Lillehaug J.R."/>
            <person name="Eisen J.A."/>
        </authorList>
    </citation>
    <scope>NUCLEOTIDE SEQUENCE [LARGE SCALE GENOMIC DNA]</scope>
    <source>
        <strain evidence="3">ATCC 33009 / NCIMB 11132 / Bath</strain>
    </source>
</reference>
<dbReference type="Proteomes" id="UP000006821">
    <property type="component" value="Chromosome"/>
</dbReference>
<dbReference type="HOGENOM" id="CLU_1747487_0_0_6"/>
<dbReference type="KEGG" id="mca:MCA1524"/>